<dbReference type="Proteomes" id="UP001549366">
    <property type="component" value="Unassembled WGS sequence"/>
</dbReference>
<sequence>MYTFKEYLIYEVLKPKDKFSWKKLLKRIQNSREANYIFWYRAAYVLYRKNNFLAEKLSKKINKRIKFKYCCDIHRESSIDIGFRIGHLSGIVINPKTKIGKNCEIRQNTTIGTIDDANSEGVVIGDDVNIGANTCIIGDGIEIGDNVTLGAMSFVNKDIESNTVFITKKESITKQKNSTHITNGSSSFRASPSTRRRRRRRG</sequence>
<organism evidence="5 6">
    <name type="scientific">Endozoicomonas lisbonensis</name>
    <dbReference type="NCBI Taxonomy" id="3120522"/>
    <lineage>
        <taxon>Bacteria</taxon>
        <taxon>Pseudomonadati</taxon>
        <taxon>Pseudomonadota</taxon>
        <taxon>Gammaproteobacteria</taxon>
        <taxon>Oceanospirillales</taxon>
        <taxon>Endozoicomonadaceae</taxon>
        <taxon>Endozoicomonas</taxon>
    </lineage>
</organism>
<reference evidence="5 6" key="1">
    <citation type="submission" date="2024-06" db="EMBL/GenBank/DDBJ databases">
        <title>Genomic Encyclopedia of Type Strains, Phase V (KMG-V): Genome sequencing to study the core and pangenomes of soil and plant-associated prokaryotes.</title>
        <authorList>
            <person name="Whitman W."/>
        </authorList>
    </citation>
    <scope>NUCLEOTIDE SEQUENCE [LARGE SCALE GENOMIC DNA]</scope>
    <source>
        <strain evidence="5 6">NE40</strain>
    </source>
</reference>
<comment type="similarity">
    <text evidence="1">Belongs to the transferase hexapeptide repeat family.</text>
</comment>
<dbReference type="PANTHER" id="PTHR42811">
    <property type="entry name" value="SERINE ACETYLTRANSFERASE"/>
    <property type="match status" value="1"/>
</dbReference>
<dbReference type="Gene3D" id="2.160.10.10">
    <property type="entry name" value="Hexapeptide repeat proteins"/>
    <property type="match status" value="1"/>
</dbReference>
<evidence type="ECO:0000313" key="5">
    <source>
        <dbReference type="EMBL" id="MET4755602.1"/>
    </source>
</evidence>
<evidence type="ECO:0000256" key="2">
    <source>
        <dbReference type="ARBA" id="ARBA00022679"/>
    </source>
</evidence>
<dbReference type="EC" id="2.3.1.30" evidence="5"/>
<gene>
    <name evidence="5" type="ORF">V5J35_000794</name>
</gene>
<evidence type="ECO:0000256" key="3">
    <source>
        <dbReference type="ARBA" id="ARBA00023315"/>
    </source>
</evidence>
<dbReference type="SUPFAM" id="SSF51161">
    <property type="entry name" value="Trimeric LpxA-like enzymes"/>
    <property type="match status" value="1"/>
</dbReference>
<dbReference type="GO" id="GO:0009001">
    <property type="term" value="F:serine O-acetyltransferase activity"/>
    <property type="evidence" value="ECO:0007669"/>
    <property type="project" value="UniProtKB-EC"/>
</dbReference>
<dbReference type="RefSeq" id="WP_354010013.1">
    <property type="nucleotide sequence ID" value="NZ_JBEWTA010000001.1"/>
</dbReference>
<proteinExistence type="inferred from homology"/>
<name>A0ABV2SCV4_9GAMM</name>
<accession>A0ABV2SCV4</accession>
<feature type="compositionally biased region" description="Polar residues" evidence="4">
    <location>
        <begin position="175"/>
        <end position="184"/>
    </location>
</feature>
<dbReference type="EMBL" id="JBEWTB010000002">
    <property type="protein sequence ID" value="MET4755602.1"/>
    <property type="molecule type" value="Genomic_DNA"/>
</dbReference>
<evidence type="ECO:0000256" key="1">
    <source>
        <dbReference type="ARBA" id="ARBA00007274"/>
    </source>
</evidence>
<keyword evidence="3 5" id="KW-0012">Acyltransferase</keyword>
<dbReference type="CDD" id="cd03354">
    <property type="entry name" value="LbH_SAT"/>
    <property type="match status" value="1"/>
</dbReference>
<evidence type="ECO:0000256" key="4">
    <source>
        <dbReference type="SAM" id="MobiDB-lite"/>
    </source>
</evidence>
<dbReference type="Pfam" id="PF14602">
    <property type="entry name" value="Hexapep_2"/>
    <property type="match status" value="1"/>
</dbReference>
<dbReference type="InterPro" id="IPR001451">
    <property type="entry name" value="Hexapep"/>
</dbReference>
<keyword evidence="2 5" id="KW-0808">Transferase</keyword>
<dbReference type="InterPro" id="IPR011004">
    <property type="entry name" value="Trimer_LpxA-like_sf"/>
</dbReference>
<protein>
    <submittedName>
        <fullName evidence="5">Serine O-acetyltransferase</fullName>
        <ecNumber evidence="5">2.3.1.30</ecNumber>
    </submittedName>
</protein>
<feature type="region of interest" description="Disordered" evidence="4">
    <location>
        <begin position="175"/>
        <end position="202"/>
    </location>
</feature>
<keyword evidence="6" id="KW-1185">Reference proteome</keyword>
<comment type="caution">
    <text evidence="5">The sequence shown here is derived from an EMBL/GenBank/DDBJ whole genome shotgun (WGS) entry which is preliminary data.</text>
</comment>
<evidence type="ECO:0000313" key="6">
    <source>
        <dbReference type="Proteomes" id="UP001549366"/>
    </source>
</evidence>
<dbReference type="InterPro" id="IPR045304">
    <property type="entry name" value="LbH_SAT"/>
</dbReference>